<dbReference type="RefSeq" id="WP_131852523.1">
    <property type="nucleotide sequence ID" value="NZ_SKFH01000022.1"/>
</dbReference>
<dbReference type="PIRSF" id="PIRSF006603">
    <property type="entry name" value="DinF"/>
    <property type="match status" value="1"/>
</dbReference>
<keyword evidence="4" id="KW-1003">Cell membrane</keyword>
<feature type="transmembrane region" description="Helical" evidence="10">
    <location>
        <begin position="158"/>
        <end position="176"/>
    </location>
</feature>
<feature type="transmembrane region" description="Helical" evidence="10">
    <location>
        <begin position="355"/>
        <end position="376"/>
    </location>
</feature>
<keyword evidence="3" id="KW-0050">Antiport</keyword>
<evidence type="ECO:0000256" key="7">
    <source>
        <dbReference type="ARBA" id="ARBA00023065"/>
    </source>
</evidence>
<feature type="transmembrane region" description="Helical" evidence="10">
    <location>
        <begin position="196"/>
        <end position="218"/>
    </location>
</feature>
<dbReference type="PANTHER" id="PTHR43298">
    <property type="entry name" value="MULTIDRUG RESISTANCE PROTEIN NORM-RELATED"/>
    <property type="match status" value="1"/>
</dbReference>
<keyword evidence="12" id="KW-1185">Reference proteome</keyword>
<reference evidence="11 12" key="1">
    <citation type="submission" date="2019-03" db="EMBL/GenBank/DDBJ databases">
        <authorList>
            <person name="Kim M.K.M."/>
        </authorList>
    </citation>
    <scope>NUCLEOTIDE SEQUENCE [LARGE SCALE GENOMIC DNA]</scope>
    <source>
        <strain evidence="11 12">17J68-15</strain>
    </source>
</reference>
<feature type="transmembrane region" description="Helical" evidence="10">
    <location>
        <begin position="12"/>
        <end position="33"/>
    </location>
</feature>
<keyword evidence="7" id="KW-0406">Ion transport</keyword>
<feature type="transmembrane region" description="Helical" evidence="10">
    <location>
        <begin position="322"/>
        <end position="343"/>
    </location>
</feature>
<dbReference type="GO" id="GO:0006811">
    <property type="term" value="P:monoatomic ion transport"/>
    <property type="evidence" value="ECO:0007669"/>
    <property type="project" value="UniProtKB-KW"/>
</dbReference>
<dbReference type="OrthoDB" id="9780160at2"/>
<evidence type="ECO:0000256" key="4">
    <source>
        <dbReference type="ARBA" id="ARBA00022475"/>
    </source>
</evidence>
<comment type="subcellular location">
    <subcellularLocation>
        <location evidence="1">Cell membrane</location>
        <topology evidence="1">Multi-pass membrane protein</topology>
    </subcellularLocation>
</comment>
<dbReference type="InterPro" id="IPR050222">
    <property type="entry name" value="MATE_MdtK"/>
</dbReference>
<evidence type="ECO:0000256" key="9">
    <source>
        <dbReference type="ARBA" id="ARBA00031636"/>
    </source>
</evidence>
<evidence type="ECO:0000256" key="8">
    <source>
        <dbReference type="ARBA" id="ARBA00023136"/>
    </source>
</evidence>
<evidence type="ECO:0000256" key="2">
    <source>
        <dbReference type="ARBA" id="ARBA00022448"/>
    </source>
</evidence>
<evidence type="ECO:0000313" key="12">
    <source>
        <dbReference type="Proteomes" id="UP000295164"/>
    </source>
</evidence>
<feature type="transmembrane region" description="Helical" evidence="10">
    <location>
        <begin position="282"/>
        <end position="301"/>
    </location>
</feature>
<evidence type="ECO:0000256" key="6">
    <source>
        <dbReference type="ARBA" id="ARBA00022989"/>
    </source>
</evidence>
<feature type="transmembrane region" description="Helical" evidence="10">
    <location>
        <begin position="414"/>
        <end position="437"/>
    </location>
</feature>
<evidence type="ECO:0000256" key="1">
    <source>
        <dbReference type="ARBA" id="ARBA00004651"/>
    </source>
</evidence>
<gene>
    <name evidence="11" type="ORF">E0486_12510</name>
</gene>
<evidence type="ECO:0000256" key="10">
    <source>
        <dbReference type="SAM" id="Phobius"/>
    </source>
</evidence>
<dbReference type="PANTHER" id="PTHR43298:SF2">
    <property type="entry name" value="FMN_FAD EXPORTER YEEO-RELATED"/>
    <property type="match status" value="1"/>
</dbReference>
<feature type="transmembrane region" description="Helical" evidence="10">
    <location>
        <begin position="388"/>
        <end position="408"/>
    </location>
</feature>
<dbReference type="GO" id="GO:0005886">
    <property type="term" value="C:plasma membrane"/>
    <property type="evidence" value="ECO:0007669"/>
    <property type="project" value="UniProtKB-SubCell"/>
</dbReference>
<protein>
    <recommendedName>
        <fullName evidence="9">Multidrug-efflux transporter</fullName>
    </recommendedName>
</protein>
<evidence type="ECO:0000256" key="3">
    <source>
        <dbReference type="ARBA" id="ARBA00022449"/>
    </source>
</evidence>
<keyword evidence="8 10" id="KW-0472">Membrane</keyword>
<dbReference type="Pfam" id="PF01554">
    <property type="entry name" value="MatE"/>
    <property type="match status" value="2"/>
</dbReference>
<name>A0A4R4DX59_9BACT</name>
<dbReference type="AlphaFoldDB" id="A0A4R4DX59"/>
<accession>A0A4R4DX59</accession>
<feature type="transmembrane region" description="Helical" evidence="10">
    <location>
        <begin position="94"/>
        <end position="116"/>
    </location>
</feature>
<keyword evidence="5 10" id="KW-0812">Transmembrane</keyword>
<dbReference type="EMBL" id="SKFH01000022">
    <property type="protein sequence ID" value="TCZ69331.1"/>
    <property type="molecule type" value="Genomic_DNA"/>
</dbReference>
<evidence type="ECO:0000313" key="11">
    <source>
        <dbReference type="EMBL" id="TCZ69331.1"/>
    </source>
</evidence>
<dbReference type="GO" id="GO:0015297">
    <property type="term" value="F:antiporter activity"/>
    <property type="evidence" value="ECO:0007669"/>
    <property type="project" value="UniProtKB-KW"/>
</dbReference>
<dbReference type="InterPro" id="IPR048279">
    <property type="entry name" value="MdtK-like"/>
</dbReference>
<proteinExistence type="predicted"/>
<sequence length="447" mass="49546">MSSLQVAVSNRQILKIALPISLALLVPNLNFIINNVFLGHLSEEALAVASITGVYYLIFSSVGYGLNNGLQALIARRAGENRPEAIGKIFHQGVLVAMAIALVGIVSTFTIAPAILRAVVRHPETAERAITFLQIRIWGLPFLYIYQMRNALLVGTNNSRLLVAGTLIEAVSNVLFDYALIFGHFGLPALGFNGAAFASIIAEFLGMFAIFVVIRIKGLDRQFSLFTKTQWDPENIRSILSLSGPLVFQHAISIIAWFFFYILIERNSGQTGLAVSNTMRNIFGFFGVFVWAFAATANAMVSNIIGQGRHDLVLTCIKKIQWISLGLALGVFVFLNVFPALYLSIYGLQGTFVEAGVPVIRVVSAALVLMSVATIWLNSVTGTGNSRITFLIELGAIVFYCLYVFLILERWHLSIVYAWLSEFLYWTVLFTGSYFYIKKGRWREKKI</sequence>
<dbReference type="InterPro" id="IPR002528">
    <property type="entry name" value="MATE_fam"/>
</dbReference>
<feature type="transmembrane region" description="Helical" evidence="10">
    <location>
        <begin position="128"/>
        <end position="146"/>
    </location>
</feature>
<dbReference type="CDD" id="cd13133">
    <property type="entry name" value="MATE_like_7"/>
    <property type="match status" value="1"/>
</dbReference>
<dbReference type="GO" id="GO:0042910">
    <property type="term" value="F:xenobiotic transmembrane transporter activity"/>
    <property type="evidence" value="ECO:0007669"/>
    <property type="project" value="InterPro"/>
</dbReference>
<feature type="transmembrane region" description="Helical" evidence="10">
    <location>
        <begin position="53"/>
        <end position="74"/>
    </location>
</feature>
<evidence type="ECO:0000256" key="5">
    <source>
        <dbReference type="ARBA" id="ARBA00022692"/>
    </source>
</evidence>
<organism evidence="11 12">
    <name type="scientific">Flaviaesturariibacter aridisoli</name>
    <dbReference type="NCBI Taxonomy" id="2545761"/>
    <lineage>
        <taxon>Bacteria</taxon>
        <taxon>Pseudomonadati</taxon>
        <taxon>Bacteroidota</taxon>
        <taxon>Chitinophagia</taxon>
        <taxon>Chitinophagales</taxon>
        <taxon>Chitinophagaceae</taxon>
        <taxon>Flaviaestuariibacter</taxon>
    </lineage>
</organism>
<keyword evidence="6 10" id="KW-1133">Transmembrane helix</keyword>
<keyword evidence="2" id="KW-0813">Transport</keyword>
<feature type="transmembrane region" description="Helical" evidence="10">
    <location>
        <begin position="239"/>
        <end position="262"/>
    </location>
</feature>
<dbReference type="Proteomes" id="UP000295164">
    <property type="component" value="Unassembled WGS sequence"/>
</dbReference>
<comment type="caution">
    <text evidence="11">The sequence shown here is derived from an EMBL/GenBank/DDBJ whole genome shotgun (WGS) entry which is preliminary data.</text>
</comment>